<dbReference type="AlphaFoldDB" id="A0A1B6L518"/>
<reference evidence="2" key="1">
    <citation type="submission" date="2015-11" db="EMBL/GenBank/DDBJ databases">
        <title>De novo transcriptome assembly of four potential Pierce s Disease insect vectors from Arizona vineyards.</title>
        <authorList>
            <person name="Tassone E.E."/>
        </authorList>
    </citation>
    <scope>NUCLEOTIDE SEQUENCE</scope>
</reference>
<feature type="signal peptide" evidence="1">
    <location>
        <begin position="1"/>
        <end position="20"/>
    </location>
</feature>
<accession>A0A1B6L518</accession>
<organism evidence="2">
    <name type="scientific">Graphocephala atropunctata</name>
    <dbReference type="NCBI Taxonomy" id="36148"/>
    <lineage>
        <taxon>Eukaryota</taxon>
        <taxon>Metazoa</taxon>
        <taxon>Ecdysozoa</taxon>
        <taxon>Arthropoda</taxon>
        <taxon>Hexapoda</taxon>
        <taxon>Insecta</taxon>
        <taxon>Pterygota</taxon>
        <taxon>Neoptera</taxon>
        <taxon>Paraneoptera</taxon>
        <taxon>Hemiptera</taxon>
        <taxon>Auchenorrhyncha</taxon>
        <taxon>Membracoidea</taxon>
        <taxon>Cicadellidae</taxon>
        <taxon>Cicadellinae</taxon>
        <taxon>Cicadellini</taxon>
        <taxon>Graphocephala</taxon>
    </lineage>
</organism>
<feature type="chain" id="PRO_5008587173" evidence="1">
    <location>
        <begin position="21"/>
        <end position="200"/>
    </location>
</feature>
<gene>
    <name evidence="2" type="ORF">g.24625</name>
</gene>
<proteinExistence type="predicted"/>
<name>A0A1B6L518_9HEMI</name>
<evidence type="ECO:0000313" key="2">
    <source>
        <dbReference type="EMBL" id="JAT18819.1"/>
    </source>
</evidence>
<sequence>MKGAVALLTLAPLISHLVFCRRRPNILEENQTKTTLHILDDNIVEFLSTPSQNARRQVFKEIVSYNSHFAEIIEGFKERKFRYVRIAHVIYDKGGPNFMKLRVDGPMLLKVNGWTMNDMGELYHHLKATHRLWLDFKEIYEEVKTAVKGNWTQLKSTFHSTMAPDIGLNIAEMFQGVEQTEFNGTEVTSIPPANETLVLK</sequence>
<keyword evidence="1" id="KW-0732">Signal</keyword>
<dbReference type="EMBL" id="GEBQ01021158">
    <property type="protein sequence ID" value="JAT18819.1"/>
    <property type="molecule type" value="Transcribed_RNA"/>
</dbReference>
<evidence type="ECO:0000256" key="1">
    <source>
        <dbReference type="SAM" id="SignalP"/>
    </source>
</evidence>
<protein>
    <submittedName>
        <fullName evidence="2">Uncharacterized protein</fullName>
    </submittedName>
</protein>